<sequence length="105" mass="11794">MAISGTALSWLLPIFQIGPTRSPGWGLSLHLIPFSQEAHRDLYWGLCCSPFTPNLLVRSLIYMASLITAMLMIHNSSLSLPLPLRLMREYLPTWLTSQLGWPAIT</sequence>
<protein>
    <submittedName>
        <fullName evidence="1">Uncharacterized protein</fullName>
    </submittedName>
</protein>
<reference evidence="1" key="1">
    <citation type="submission" date="2014-11" db="EMBL/GenBank/DDBJ databases">
        <authorList>
            <person name="Amaro Gonzalez C."/>
        </authorList>
    </citation>
    <scope>NUCLEOTIDE SEQUENCE</scope>
</reference>
<dbReference type="AlphaFoldDB" id="A0A0E9WTX4"/>
<evidence type="ECO:0000313" key="1">
    <source>
        <dbReference type="EMBL" id="JAH93005.1"/>
    </source>
</evidence>
<reference evidence="1" key="2">
    <citation type="journal article" date="2015" name="Fish Shellfish Immunol.">
        <title>Early steps in the European eel (Anguilla anguilla)-Vibrio vulnificus interaction in the gills: Role of the RtxA13 toxin.</title>
        <authorList>
            <person name="Callol A."/>
            <person name="Pajuelo D."/>
            <person name="Ebbesson L."/>
            <person name="Teles M."/>
            <person name="MacKenzie S."/>
            <person name="Amaro C."/>
        </authorList>
    </citation>
    <scope>NUCLEOTIDE SEQUENCE</scope>
</reference>
<name>A0A0E9WTX4_ANGAN</name>
<organism evidence="1">
    <name type="scientific">Anguilla anguilla</name>
    <name type="common">European freshwater eel</name>
    <name type="synonym">Muraena anguilla</name>
    <dbReference type="NCBI Taxonomy" id="7936"/>
    <lineage>
        <taxon>Eukaryota</taxon>
        <taxon>Metazoa</taxon>
        <taxon>Chordata</taxon>
        <taxon>Craniata</taxon>
        <taxon>Vertebrata</taxon>
        <taxon>Euteleostomi</taxon>
        <taxon>Actinopterygii</taxon>
        <taxon>Neopterygii</taxon>
        <taxon>Teleostei</taxon>
        <taxon>Anguilliformes</taxon>
        <taxon>Anguillidae</taxon>
        <taxon>Anguilla</taxon>
    </lineage>
</organism>
<accession>A0A0E9WTX4</accession>
<proteinExistence type="predicted"/>
<dbReference type="EMBL" id="GBXM01015572">
    <property type="protein sequence ID" value="JAH93005.1"/>
    <property type="molecule type" value="Transcribed_RNA"/>
</dbReference>